<evidence type="ECO:0000313" key="6">
    <source>
        <dbReference type="EMBL" id="GGW57293.1"/>
    </source>
</evidence>
<dbReference type="PANTHER" id="PTHR30126:SF98">
    <property type="entry name" value="HTH-TYPE TRANSCRIPTIONAL ACTIVATOR BAUR"/>
    <property type="match status" value="1"/>
</dbReference>
<dbReference type="Pfam" id="PF00126">
    <property type="entry name" value="HTH_1"/>
    <property type="match status" value="1"/>
</dbReference>
<dbReference type="SUPFAM" id="SSF46785">
    <property type="entry name" value="Winged helix' DNA-binding domain"/>
    <property type="match status" value="1"/>
</dbReference>
<dbReference type="RefSeq" id="WP_193461464.1">
    <property type="nucleotide sequence ID" value="NZ_BMXO01000007.1"/>
</dbReference>
<evidence type="ECO:0000259" key="5">
    <source>
        <dbReference type="PROSITE" id="PS50931"/>
    </source>
</evidence>
<keyword evidence="7" id="KW-1185">Reference proteome</keyword>
<keyword evidence="4" id="KW-0804">Transcription</keyword>
<dbReference type="Gene3D" id="3.40.190.290">
    <property type="match status" value="1"/>
</dbReference>
<evidence type="ECO:0000256" key="2">
    <source>
        <dbReference type="ARBA" id="ARBA00023015"/>
    </source>
</evidence>
<organism evidence="6 7">
    <name type="scientific">Halomonas johnsoniae</name>
    <dbReference type="NCBI Taxonomy" id="502832"/>
    <lineage>
        <taxon>Bacteria</taxon>
        <taxon>Pseudomonadati</taxon>
        <taxon>Pseudomonadota</taxon>
        <taxon>Gammaproteobacteria</taxon>
        <taxon>Oceanospirillales</taxon>
        <taxon>Halomonadaceae</taxon>
        <taxon>Halomonas</taxon>
    </lineage>
</organism>
<comment type="caution">
    <text evidence="6">The sequence shown here is derived from an EMBL/GenBank/DDBJ whole genome shotgun (WGS) entry which is preliminary data.</text>
</comment>
<evidence type="ECO:0000256" key="3">
    <source>
        <dbReference type="ARBA" id="ARBA00023125"/>
    </source>
</evidence>
<evidence type="ECO:0000256" key="1">
    <source>
        <dbReference type="ARBA" id="ARBA00009437"/>
    </source>
</evidence>
<gene>
    <name evidence="6" type="primary">gbuR</name>
    <name evidence="6" type="ORF">GCM10007158_18040</name>
</gene>
<dbReference type="CDD" id="cd05466">
    <property type="entry name" value="PBP2_LTTR_substrate"/>
    <property type="match status" value="1"/>
</dbReference>
<accession>A0ABQ2WK30</accession>
<evidence type="ECO:0000256" key="4">
    <source>
        <dbReference type="ARBA" id="ARBA00023163"/>
    </source>
</evidence>
<comment type="similarity">
    <text evidence="1">Belongs to the LysR transcriptional regulatory family.</text>
</comment>
<evidence type="ECO:0000313" key="7">
    <source>
        <dbReference type="Proteomes" id="UP000647585"/>
    </source>
</evidence>
<proteinExistence type="inferred from homology"/>
<dbReference type="Gene3D" id="1.10.10.10">
    <property type="entry name" value="Winged helix-like DNA-binding domain superfamily/Winged helix DNA-binding domain"/>
    <property type="match status" value="1"/>
</dbReference>
<dbReference type="Pfam" id="PF03466">
    <property type="entry name" value="LysR_substrate"/>
    <property type="match status" value="1"/>
</dbReference>
<dbReference type="PANTHER" id="PTHR30126">
    <property type="entry name" value="HTH-TYPE TRANSCRIPTIONAL REGULATOR"/>
    <property type="match status" value="1"/>
</dbReference>
<dbReference type="InterPro" id="IPR036388">
    <property type="entry name" value="WH-like_DNA-bd_sf"/>
</dbReference>
<keyword evidence="2" id="KW-0805">Transcription regulation</keyword>
<feature type="domain" description="HTH lysR-type" evidence="5">
    <location>
        <begin position="7"/>
        <end position="63"/>
    </location>
</feature>
<protein>
    <submittedName>
        <fullName evidence="6">Protein GbuR</fullName>
    </submittedName>
</protein>
<keyword evidence="3" id="KW-0238">DNA-binding</keyword>
<dbReference type="InterPro" id="IPR000847">
    <property type="entry name" value="LysR_HTH_N"/>
</dbReference>
<dbReference type="InterPro" id="IPR036390">
    <property type="entry name" value="WH_DNA-bd_sf"/>
</dbReference>
<reference evidence="7" key="1">
    <citation type="journal article" date="2019" name="Int. J. Syst. Evol. Microbiol.">
        <title>The Global Catalogue of Microorganisms (GCM) 10K type strain sequencing project: providing services to taxonomists for standard genome sequencing and annotation.</title>
        <authorList>
            <consortium name="The Broad Institute Genomics Platform"/>
            <consortium name="The Broad Institute Genome Sequencing Center for Infectious Disease"/>
            <person name="Wu L."/>
            <person name="Ma J."/>
        </authorList>
    </citation>
    <scope>NUCLEOTIDE SEQUENCE [LARGE SCALE GENOMIC DNA]</scope>
    <source>
        <strain evidence="7">KCTC 22157</strain>
    </source>
</reference>
<dbReference type="PROSITE" id="PS50931">
    <property type="entry name" value="HTH_LYSR"/>
    <property type="match status" value="1"/>
</dbReference>
<dbReference type="InterPro" id="IPR005119">
    <property type="entry name" value="LysR_subst-bd"/>
</dbReference>
<sequence>MKLSAADLKSLSVFLAVTEHRGFAGAQTALHMSQSAISFHIRALEERVGFTVCHRGRQGFELTERGAIVYERAKMLLSSVDDFDSEMSELRSAVYGTLRLGVVDNTIMDIDLDLQGVIGEFLRKNPKARLNITVGSPDRLIGEIANGAVQLGILPETAQMEGLQHRQVYTEVHGMYCATRHPLFHHDSAQLTVADVIKFPFVVRPYANLQELKSFPNAKVGAHASNMEAQALLILSGHFIGNLPHYYANHWVERGELKALLPDQVEIASPFCVVTRAGRRPSLIVRSFIQELVAKLWQKSHLVEEYKGDELLAHAATMADKPPPSGH</sequence>
<dbReference type="SUPFAM" id="SSF53850">
    <property type="entry name" value="Periplasmic binding protein-like II"/>
    <property type="match status" value="1"/>
</dbReference>
<dbReference type="EMBL" id="BMXO01000007">
    <property type="protein sequence ID" value="GGW57293.1"/>
    <property type="molecule type" value="Genomic_DNA"/>
</dbReference>
<dbReference type="Proteomes" id="UP000647585">
    <property type="component" value="Unassembled WGS sequence"/>
</dbReference>
<name>A0ABQ2WK30_9GAMM</name>